<sequence>MYSQKGQNLRSRKHDFINKLIACGNIYQLPYNNNASILAANAIIESPTKILTGKGLFQKRIERQAQKLRKHDKYLINSATESIWNLRLTSIQRDGFESLANEANNIIQNRARSYADDDMSNMMMRISTPQVTNHPFGNCIYNGIDFP</sequence>
<gene>
    <name evidence="1" type="ORF">FMOSSE_LOCUS2287</name>
</gene>
<accession>A0A9N8VXR0</accession>
<keyword evidence="2" id="KW-1185">Reference proteome</keyword>
<name>A0A9N8VXR0_FUNMO</name>
<proteinExistence type="predicted"/>
<reference evidence="1" key="1">
    <citation type="submission" date="2021-06" db="EMBL/GenBank/DDBJ databases">
        <authorList>
            <person name="Kallberg Y."/>
            <person name="Tangrot J."/>
            <person name="Rosling A."/>
        </authorList>
    </citation>
    <scope>NUCLEOTIDE SEQUENCE</scope>
    <source>
        <strain evidence="1">87-6 pot B 2015</strain>
    </source>
</reference>
<evidence type="ECO:0000313" key="1">
    <source>
        <dbReference type="EMBL" id="CAG8466211.1"/>
    </source>
</evidence>
<protein>
    <submittedName>
        <fullName evidence="1">7877_t:CDS:1</fullName>
    </submittedName>
</protein>
<dbReference type="Proteomes" id="UP000789375">
    <property type="component" value="Unassembled WGS sequence"/>
</dbReference>
<evidence type="ECO:0000313" key="2">
    <source>
        <dbReference type="Proteomes" id="UP000789375"/>
    </source>
</evidence>
<comment type="caution">
    <text evidence="1">The sequence shown here is derived from an EMBL/GenBank/DDBJ whole genome shotgun (WGS) entry which is preliminary data.</text>
</comment>
<dbReference type="EMBL" id="CAJVPP010000294">
    <property type="protein sequence ID" value="CAG8466211.1"/>
    <property type="molecule type" value="Genomic_DNA"/>
</dbReference>
<dbReference type="AlphaFoldDB" id="A0A9N8VXR0"/>
<organism evidence="1 2">
    <name type="scientific">Funneliformis mosseae</name>
    <name type="common">Endomycorrhizal fungus</name>
    <name type="synonym">Glomus mosseae</name>
    <dbReference type="NCBI Taxonomy" id="27381"/>
    <lineage>
        <taxon>Eukaryota</taxon>
        <taxon>Fungi</taxon>
        <taxon>Fungi incertae sedis</taxon>
        <taxon>Mucoromycota</taxon>
        <taxon>Glomeromycotina</taxon>
        <taxon>Glomeromycetes</taxon>
        <taxon>Glomerales</taxon>
        <taxon>Glomeraceae</taxon>
        <taxon>Funneliformis</taxon>
    </lineage>
</organism>